<dbReference type="InterPro" id="IPR036291">
    <property type="entry name" value="NAD(P)-bd_dom_sf"/>
</dbReference>
<dbReference type="Pfam" id="PF22685">
    <property type="entry name" value="Gal80p_C-like"/>
    <property type="match status" value="1"/>
</dbReference>
<dbReference type="Gene3D" id="3.40.50.720">
    <property type="entry name" value="NAD(P)-binding Rossmann-like Domain"/>
    <property type="match status" value="1"/>
</dbReference>
<dbReference type="SUPFAM" id="SSF55347">
    <property type="entry name" value="Glyceraldehyde-3-phosphate dehydrogenase-like, C-terminal domain"/>
    <property type="match status" value="1"/>
</dbReference>
<dbReference type="PANTHER" id="PTHR43818">
    <property type="entry name" value="BCDNA.GH03377"/>
    <property type="match status" value="1"/>
</dbReference>
<dbReference type="Gene3D" id="3.30.360.10">
    <property type="entry name" value="Dihydrodipicolinate Reductase, domain 2"/>
    <property type="match status" value="1"/>
</dbReference>
<comment type="caution">
    <text evidence="4">The sequence shown here is derived from an EMBL/GenBank/DDBJ whole genome shotgun (WGS) entry which is preliminary data.</text>
</comment>
<sequence length="364" mass="39679">MADKIRLGIIGANIHRGWAVRSHLPAVVASPEFELTAVCTTRMESAEESREKFGARLAFDDYHTMLAHPDIDAVAVSLRVPNHYEPTVAAINAGKHVYVEWPLGRTTAEAQEMADLARAKGVRNMVGLQARANAPLLHLRDLVASGYVGEVLSCHVRRITGGSLTRQSDRTWQRDRELGANTLTISFGHTIDALRMVVGDFSHVSTVVSTQANQWFETDTNQMVDVTSPDNVLVSGRLANGAVASAHVASNPWLDSGYLMEIHGRDGTLVATSDETPNHEGVRLQGAQGSDQLEDLVIPAKYTFVLEGMPHGAPYNVGQMYYQFGEAIRTGSDCQPDFDEAVRLHHFIDGIQAASDSGRQVAIE</sequence>
<dbReference type="SUPFAM" id="SSF51735">
    <property type="entry name" value="NAD(P)-binding Rossmann-fold domains"/>
    <property type="match status" value="1"/>
</dbReference>
<dbReference type="PANTHER" id="PTHR43818:SF11">
    <property type="entry name" value="BCDNA.GH03377"/>
    <property type="match status" value="1"/>
</dbReference>
<dbReference type="InterPro" id="IPR050463">
    <property type="entry name" value="Gfo/Idh/MocA_oxidrdct_glycsds"/>
</dbReference>
<proteinExistence type="predicted"/>
<evidence type="ECO:0000259" key="3">
    <source>
        <dbReference type="Pfam" id="PF22685"/>
    </source>
</evidence>
<protein>
    <submittedName>
        <fullName evidence="4">Galactose/lactose metabolism regulatory protein GAL80</fullName>
    </submittedName>
</protein>
<name>A0AA35X1K2_GEOBA</name>
<accession>A0AA35X1K2</accession>
<evidence type="ECO:0000313" key="5">
    <source>
        <dbReference type="Proteomes" id="UP001174909"/>
    </source>
</evidence>
<reference evidence="4" key="1">
    <citation type="submission" date="2023-03" db="EMBL/GenBank/DDBJ databases">
        <authorList>
            <person name="Steffen K."/>
            <person name="Cardenas P."/>
        </authorList>
    </citation>
    <scope>NUCLEOTIDE SEQUENCE</scope>
</reference>
<dbReference type="Proteomes" id="UP001174909">
    <property type="component" value="Unassembled WGS sequence"/>
</dbReference>
<dbReference type="InterPro" id="IPR055080">
    <property type="entry name" value="Gal80p-like_C"/>
</dbReference>
<dbReference type="AlphaFoldDB" id="A0AA35X1K2"/>
<feature type="domain" description="Gal80p-like C-terminal" evidence="3">
    <location>
        <begin position="138"/>
        <end position="270"/>
    </location>
</feature>
<dbReference type="GO" id="GO:0016491">
    <property type="term" value="F:oxidoreductase activity"/>
    <property type="evidence" value="ECO:0007669"/>
    <property type="project" value="UniProtKB-KW"/>
</dbReference>
<keyword evidence="5" id="KW-1185">Reference proteome</keyword>
<keyword evidence="1" id="KW-0560">Oxidoreductase</keyword>
<organism evidence="4 5">
    <name type="scientific">Geodia barretti</name>
    <name type="common">Barrett's horny sponge</name>
    <dbReference type="NCBI Taxonomy" id="519541"/>
    <lineage>
        <taxon>Eukaryota</taxon>
        <taxon>Metazoa</taxon>
        <taxon>Porifera</taxon>
        <taxon>Demospongiae</taxon>
        <taxon>Heteroscleromorpha</taxon>
        <taxon>Tetractinellida</taxon>
        <taxon>Astrophorina</taxon>
        <taxon>Geodiidae</taxon>
        <taxon>Geodia</taxon>
    </lineage>
</organism>
<gene>
    <name evidence="4" type="ORF">GBAR_LOCUS23255</name>
</gene>
<evidence type="ECO:0000256" key="1">
    <source>
        <dbReference type="ARBA" id="ARBA00023002"/>
    </source>
</evidence>
<evidence type="ECO:0000259" key="2">
    <source>
        <dbReference type="Pfam" id="PF01408"/>
    </source>
</evidence>
<dbReference type="InterPro" id="IPR000683">
    <property type="entry name" value="Gfo/Idh/MocA-like_OxRdtase_N"/>
</dbReference>
<dbReference type="EMBL" id="CASHTH010003222">
    <property type="protein sequence ID" value="CAI8041903.1"/>
    <property type="molecule type" value="Genomic_DNA"/>
</dbReference>
<feature type="domain" description="Gfo/Idh/MocA-like oxidoreductase N-terminal" evidence="2">
    <location>
        <begin position="5"/>
        <end position="127"/>
    </location>
</feature>
<dbReference type="Pfam" id="PF01408">
    <property type="entry name" value="GFO_IDH_MocA"/>
    <property type="match status" value="1"/>
</dbReference>
<evidence type="ECO:0000313" key="4">
    <source>
        <dbReference type="EMBL" id="CAI8041903.1"/>
    </source>
</evidence>
<dbReference type="GO" id="GO:0000166">
    <property type="term" value="F:nucleotide binding"/>
    <property type="evidence" value="ECO:0007669"/>
    <property type="project" value="InterPro"/>
</dbReference>